<feature type="transmembrane region" description="Helical" evidence="1">
    <location>
        <begin position="42"/>
        <end position="58"/>
    </location>
</feature>
<reference evidence="2" key="1">
    <citation type="submission" date="2022-03" db="EMBL/GenBank/DDBJ databases">
        <authorList>
            <person name="Tunstrom K."/>
        </authorList>
    </citation>
    <scope>NUCLEOTIDE SEQUENCE</scope>
</reference>
<sequence length="66" mass="6960">MGPKGREIVLRSVPVCTSISVVVYGVDVVYSDLKMRGAGEACWLLAVVALLAAVAAQIDTRRLSGQ</sequence>
<keyword evidence="1" id="KW-1133">Transmembrane helix</keyword>
<keyword evidence="1" id="KW-0472">Membrane</keyword>
<comment type="caution">
    <text evidence="2">The sequence shown here is derived from an EMBL/GenBank/DDBJ whole genome shotgun (WGS) entry which is preliminary data.</text>
</comment>
<dbReference type="AlphaFoldDB" id="A0AAU9TYX0"/>
<evidence type="ECO:0000313" key="3">
    <source>
        <dbReference type="Proteomes" id="UP001153954"/>
    </source>
</evidence>
<organism evidence="2 3">
    <name type="scientific">Euphydryas editha</name>
    <name type="common">Edith's checkerspot</name>
    <dbReference type="NCBI Taxonomy" id="104508"/>
    <lineage>
        <taxon>Eukaryota</taxon>
        <taxon>Metazoa</taxon>
        <taxon>Ecdysozoa</taxon>
        <taxon>Arthropoda</taxon>
        <taxon>Hexapoda</taxon>
        <taxon>Insecta</taxon>
        <taxon>Pterygota</taxon>
        <taxon>Neoptera</taxon>
        <taxon>Endopterygota</taxon>
        <taxon>Lepidoptera</taxon>
        <taxon>Glossata</taxon>
        <taxon>Ditrysia</taxon>
        <taxon>Papilionoidea</taxon>
        <taxon>Nymphalidae</taxon>
        <taxon>Nymphalinae</taxon>
        <taxon>Euphydryas</taxon>
    </lineage>
</organism>
<evidence type="ECO:0000313" key="2">
    <source>
        <dbReference type="EMBL" id="CAH2090682.1"/>
    </source>
</evidence>
<evidence type="ECO:0000256" key="1">
    <source>
        <dbReference type="SAM" id="Phobius"/>
    </source>
</evidence>
<protein>
    <submittedName>
        <fullName evidence="2">Uncharacterized protein</fullName>
    </submittedName>
</protein>
<keyword evidence="1" id="KW-0812">Transmembrane</keyword>
<gene>
    <name evidence="2" type="ORF">EEDITHA_LOCUS6612</name>
</gene>
<keyword evidence="3" id="KW-1185">Reference proteome</keyword>
<name>A0AAU9TYX0_EUPED</name>
<dbReference type="EMBL" id="CAKOGL010000010">
    <property type="protein sequence ID" value="CAH2090682.1"/>
    <property type="molecule type" value="Genomic_DNA"/>
</dbReference>
<accession>A0AAU9TYX0</accession>
<dbReference type="Proteomes" id="UP001153954">
    <property type="component" value="Unassembled WGS sequence"/>
</dbReference>
<proteinExistence type="predicted"/>
<feature type="transmembrane region" description="Helical" evidence="1">
    <location>
        <begin position="12"/>
        <end position="30"/>
    </location>
</feature>